<protein>
    <submittedName>
        <fullName evidence="3">Carbamoyl-phosphate synthase small subunit, N-terminal domain</fullName>
    </submittedName>
</protein>
<name>A0AAN8UXS4_9MAGN</name>
<feature type="region of interest" description="Disordered" evidence="1">
    <location>
        <begin position="320"/>
        <end position="347"/>
    </location>
</feature>
<dbReference type="PANTHER" id="PTHR47481:SF43">
    <property type="entry name" value="RETROTRANSPOSON COPIA-LIKE N-TERMINAL DOMAIN-CONTAINING PROTEIN"/>
    <property type="match status" value="1"/>
</dbReference>
<feature type="compositionally biased region" description="Low complexity" evidence="1">
    <location>
        <begin position="330"/>
        <end position="347"/>
    </location>
</feature>
<evidence type="ECO:0000259" key="2">
    <source>
        <dbReference type="SMART" id="SM01097"/>
    </source>
</evidence>
<comment type="caution">
    <text evidence="3">The sequence shown here is derived from an EMBL/GenBank/DDBJ whole genome shotgun (WGS) entry which is preliminary data.</text>
</comment>
<dbReference type="SMART" id="SM01097">
    <property type="entry name" value="CPSase_sm_chain"/>
    <property type="match status" value="1"/>
</dbReference>
<accession>A0AAN8UXS4</accession>
<dbReference type="AlphaFoldDB" id="A0AAN8UXS4"/>
<evidence type="ECO:0000313" key="3">
    <source>
        <dbReference type="EMBL" id="KAK6923935.1"/>
    </source>
</evidence>
<reference evidence="3 4" key="1">
    <citation type="submission" date="2023-12" db="EMBL/GenBank/DDBJ databases">
        <title>A high-quality genome assembly for Dillenia turbinata (Dilleniales).</title>
        <authorList>
            <person name="Chanderbali A."/>
        </authorList>
    </citation>
    <scope>NUCLEOTIDE SEQUENCE [LARGE SCALE GENOMIC DNA]</scope>
    <source>
        <strain evidence="3">LSX21</strain>
        <tissue evidence="3">Leaf</tissue>
    </source>
</reference>
<proteinExistence type="predicted"/>
<dbReference type="InterPro" id="IPR002474">
    <property type="entry name" value="CarbamoylP_synth_ssu_N"/>
</dbReference>
<gene>
    <name evidence="3" type="ORF">RJ641_010135</name>
</gene>
<evidence type="ECO:0000313" key="4">
    <source>
        <dbReference type="Proteomes" id="UP001370490"/>
    </source>
</evidence>
<feature type="domain" description="Carbamoyl-phosphate synthase small subunit N-terminal" evidence="2">
    <location>
        <begin position="18"/>
        <end position="121"/>
    </location>
</feature>
<dbReference type="PANTHER" id="PTHR47481">
    <property type="match status" value="1"/>
</dbReference>
<dbReference type="InterPro" id="IPR036480">
    <property type="entry name" value="CarbP_synth_ssu_N_sf"/>
</dbReference>
<dbReference type="EMBL" id="JBAMMX010000017">
    <property type="protein sequence ID" value="KAK6923935.1"/>
    <property type="molecule type" value="Genomic_DNA"/>
</dbReference>
<sequence length="347" mass="38406">MDKLFLVAEQGDVSKWIQPLTVVIQNKNLSRNRVLLRSEAVFEYKEILTDPGYAGQFVLMTNPHIGNTGVNFDDEESRQCFLAGQVIRSLSIRNIVGIYDVDTYAISCRQRQDGSLIGVLSTEQSKVMKNFWRCLVHGTLLEFKRNDLSVSTYLQRAKALADELSTAGRPLSSAEFNAIIYHNIGSDFHSIITAVNLRCDPVPFYEHYAQLVAREILLKAMQEPPLAHVAMRNSATSLLPTLQRQAAISNEYRGNDTLHVGNGQGLQIANTGMTSIPSAGGRIYLTRHAKFNVTSFPYQSCLTLTSSLPNNSSWLQVTSHSTHRDSEAPSGMAFSSNSTSSFLSPSP</sequence>
<dbReference type="Pfam" id="PF00988">
    <property type="entry name" value="CPSase_sm_chain"/>
    <property type="match status" value="1"/>
</dbReference>
<dbReference type="SUPFAM" id="SSF52021">
    <property type="entry name" value="Carbamoyl phosphate synthetase, small subunit N-terminal domain"/>
    <property type="match status" value="1"/>
</dbReference>
<dbReference type="Proteomes" id="UP001370490">
    <property type="component" value="Unassembled WGS sequence"/>
</dbReference>
<keyword evidence="4" id="KW-1185">Reference proteome</keyword>
<evidence type="ECO:0000256" key="1">
    <source>
        <dbReference type="SAM" id="MobiDB-lite"/>
    </source>
</evidence>
<dbReference type="Gene3D" id="3.50.30.20">
    <property type="entry name" value="Carbamoyl-phosphate synthase small subunit, N-terminal domain"/>
    <property type="match status" value="1"/>
</dbReference>
<organism evidence="3 4">
    <name type="scientific">Dillenia turbinata</name>
    <dbReference type="NCBI Taxonomy" id="194707"/>
    <lineage>
        <taxon>Eukaryota</taxon>
        <taxon>Viridiplantae</taxon>
        <taxon>Streptophyta</taxon>
        <taxon>Embryophyta</taxon>
        <taxon>Tracheophyta</taxon>
        <taxon>Spermatophyta</taxon>
        <taxon>Magnoliopsida</taxon>
        <taxon>eudicotyledons</taxon>
        <taxon>Gunneridae</taxon>
        <taxon>Pentapetalae</taxon>
        <taxon>Dilleniales</taxon>
        <taxon>Dilleniaceae</taxon>
        <taxon>Dillenia</taxon>
    </lineage>
</organism>